<proteinExistence type="predicted"/>
<dbReference type="Gene3D" id="3.40.50.1980">
    <property type="entry name" value="Nitrogenase molybdenum iron protein domain"/>
    <property type="match status" value="2"/>
</dbReference>
<name>G7WKZ3_METH6</name>
<dbReference type="PANTHER" id="PTHR30535">
    <property type="entry name" value="VITAMIN B12-BINDING PROTEIN"/>
    <property type="match status" value="1"/>
</dbReference>
<dbReference type="SUPFAM" id="SSF53807">
    <property type="entry name" value="Helical backbone' metal receptor"/>
    <property type="match status" value="1"/>
</dbReference>
<dbReference type="HOGENOM" id="CLU_038034_13_4_2"/>
<dbReference type="PATRIC" id="fig|1110509.7.peg.896"/>
<keyword evidence="3" id="KW-1185">Reference proteome</keyword>
<dbReference type="Proteomes" id="UP000005877">
    <property type="component" value="Chromosome"/>
</dbReference>
<dbReference type="KEGG" id="mhi:Mhar_0803"/>
<dbReference type="GeneID" id="12509972"/>
<feature type="domain" description="Fe/B12 periplasmic-binding" evidence="1">
    <location>
        <begin position="33"/>
        <end position="323"/>
    </location>
</feature>
<protein>
    <submittedName>
        <fullName evidence="2">ABC transporter, solute-binding protein</fullName>
    </submittedName>
</protein>
<dbReference type="PANTHER" id="PTHR30535:SF34">
    <property type="entry name" value="MOLYBDATE-BINDING PROTEIN MOLA"/>
    <property type="match status" value="1"/>
</dbReference>
<organism evidence="2 3">
    <name type="scientific">Methanothrix harundinacea (strain 6Ac)</name>
    <name type="common">Methanosaeta harundinacea</name>
    <dbReference type="NCBI Taxonomy" id="1110509"/>
    <lineage>
        <taxon>Archaea</taxon>
        <taxon>Methanobacteriati</taxon>
        <taxon>Methanobacteriota</taxon>
        <taxon>Stenosarchaea group</taxon>
        <taxon>Methanomicrobia</taxon>
        <taxon>Methanotrichales</taxon>
        <taxon>Methanotrichaceae</taxon>
        <taxon>Methanothrix</taxon>
    </lineage>
</organism>
<dbReference type="Pfam" id="PF01497">
    <property type="entry name" value="Peripla_BP_2"/>
    <property type="match status" value="1"/>
</dbReference>
<dbReference type="InterPro" id="IPR002491">
    <property type="entry name" value="ABC_transptr_periplasmic_BD"/>
</dbReference>
<gene>
    <name evidence="2" type="ordered locus">Mhar_0803</name>
</gene>
<evidence type="ECO:0000313" key="3">
    <source>
        <dbReference type="Proteomes" id="UP000005877"/>
    </source>
</evidence>
<dbReference type="STRING" id="1110509.Mhar_0803"/>
<accession>G7WKZ3</accession>
<dbReference type="OrthoDB" id="24039at2157"/>
<dbReference type="EMBL" id="CP003117">
    <property type="protein sequence ID" value="AET64176.1"/>
    <property type="molecule type" value="Genomic_DNA"/>
</dbReference>
<dbReference type="InterPro" id="IPR050902">
    <property type="entry name" value="ABC_Transporter_SBP"/>
</dbReference>
<dbReference type="PROSITE" id="PS50983">
    <property type="entry name" value="FE_B12_PBP"/>
    <property type="match status" value="1"/>
</dbReference>
<dbReference type="AlphaFoldDB" id="G7WKZ3"/>
<sequence length="365" mass="40411">MLSFAVMPANAEYCEIVDMMDRTVNVDRPIDKVVTAGYGFIPCAMAALGVGDRIVGTGGAISALTNETIATYLVPQIKELPDLGRGYNLNFESAAALDPDVIILERDGAGQGTGLTEYDKLIEKLELFEDSFPTVVLNNPACYAPPDVSSIYREIGILGELFDMEDRATEIVDHLEAEVQLIRDRTADIDDEEKPRVLYMGLMGGVDSGKGAVALALPDYDCGTLYPDITKIKNAYTEESRGYLSTEQILAVDPDLIILVRSPGGYEVRQLYEEDYYTGLSELRAIKERRVYSTGQFQLHRNLAGLDYPIEMMIEAKAAYPARFEDVKVGESLTKHYRALYGLNDEEIDELKSIMGLSWMDDAGF</sequence>
<reference evidence="2 3" key="1">
    <citation type="journal article" date="2012" name="PLoS ONE">
        <title>The genome characteristics and predicted function of methyl-group oxidation pathway in the obligate aceticlastic methanogens, Methanosaeta spp.</title>
        <authorList>
            <person name="Zhu J."/>
            <person name="Zheng H."/>
            <person name="Ai G."/>
            <person name="Zhang G."/>
            <person name="Liu D."/>
            <person name="Liu X."/>
            <person name="Dong X."/>
        </authorList>
    </citation>
    <scope>NUCLEOTIDE SEQUENCE [LARGE SCALE GENOMIC DNA]</scope>
    <source>
        <strain evidence="2 3">6Ac</strain>
    </source>
</reference>
<evidence type="ECO:0000259" key="1">
    <source>
        <dbReference type="PROSITE" id="PS50983"/>
    </source>
</evidence>
<evidence type="ECO:0000313" key="2">
    <source>
        <dbReference type="EMBL" id="AET64176.1"/>
    </source>
</evidence>
<dbReference type="RefSeq" id="WP_014586361.1">
    <property type="nucleotide sequence ID" value="NC_017527.1"/>
</dbReference>